<comment type="caution">
    <text evidence="8">The sequence shown here is derived from an EMBL/GenBank/DDBJ whole genome shotgun (WGS) entry which is preliminary data.</text>
</comment>
<feature type="domain" description="Fibronectin type III-like" evidence="7">
    <location>
        <begin position="725"/>
        <end position="794"/>
    </location>
</feature>
<reference evidence="8 9" key="1">
    <citation type="submission" date="2018-08" db="EMBL/GenBank/DDBJ databases">
        <title>Henriciella mobilis sp. nov., isolated from seawater.</title>
        <authorList>
            <person name="Cheng H."/>
            <person name="Wu Y.-H."/>
            <person name="Xu X.-W."/>
            <person name="Guo L.-L."/>
        </authorList>
    </citation>
    <scope>NUCLEOTIDE SEQUENCE [LARGE SCALE GENOMIC DNA]</scope>
    <source>
        <strain evidence="8 9">JN25</strain>
    </source>
</reference>
<evidence type="ECO:0000256" key="6">
    <source>
        <dbReference type="ARBA" id="ARBA00032594"/>
    </source>
</evidence>
<dbReference type="Proteomes" id="UP000266385">
    <property type="component" value="Unassembled WGS sequence"/>
</dbReference>
<dbReference type="InterPro" id="IPR013783">
    <property type="entry name" value="Ig-like_fold"/>
</dbReference>
<proteinExistence type="inferred from homology"/>
<dbReference type="InterPro" id="IPR036881">
    <property type="entry name" value="Glyco_hydro_3_C_sf"/>
</dbReference>
<sequence length="805" mass="87263">MRDSRSGTGQFKHSLLKRLGAATAAVCLAVACQNAAGLQATSQAQQVSDDAPYRNASLSVDARVEDLLSRMTLEEKIAQITTIWTTKTELFDEDGKFDPALAAAAYPSGFGHFARPNDLQGPSSPLEQPFRDEAQTVELVNAIQKYAVEETRLGIPVLFHEEGLHGYAARGATSFPQAIGLASTWDPELIEDIYSVVAREIRARGPHMVLSPVVDVARDPRWGRIEETYGEDPYLAGEIGLAAVYGFQGRTLPLADDKVFATLKHMTGHGQPESGTNVGPSNLSERILREVFFPPFEHIVENSEIRSLMASYNEIDGVPSHANGWLLNDVLRGEWGFKGGVVSDYWGIDDLVRLHGVEPDMEAAAVRALKAGVDFDLPDGNAFKLLPDALEKGLVTEEEIDTAVRRMLEIKFLSGMFEDPYADATYAEEITDNADARALAEEAARKSIVLLKNDGVLPLDKGAFGKIAVIGPNADAVRLGGYSDVPTRVLTVLDGIEAEVGDAAEIVHHPGVEITSQGDWWENEIILADREANLAMIEEAKSVAESADVIILVIGGTEATSREGWDNQHLGDRTDIELVGEQQELADAMFALGKPVVTVLINGKPLGVDEVAEKTNALVEGWYLGQEGGTAMADVLFGDYNPGGKLPVTIARSVGQLPLVYNHKPSALRGYLFDTTEPLYPFGYGLSYTTFDISAPTLSSATIGVDGEVTVTVDVTNTGDMAGDEVVQLYIRDLVASVTRPVKELRGFERVTLQPGETKTVSFTLGEKDFRFWNKDMERIVEPGEFEIMTGSSSADTQSVTLSVE</sequence>
<dbReference type="Pfam" id="PF14310">
    <property type="entry name" value="Fn3-like"/>
    <property type="match status" value="1"/>
</dbReference>
<dbReference type="PRINTS" id="PR00133">
    <property type="entry name" value="GLHYDRLASE3"/>
</dbReference>
<keyword evidence="2" id="KW-0732">Signal</keyword>
<dbReference type="FunFam" id="2.60.40.10:FF:000495">
    <property type="entry name" value="Periplasmic beta-glucosidase"/>
    <property type="match status" value="1"/>
</dbReference>
<dbReference type="InterPro" id="IPR026891">
    <property type="entry name" value="Fn3-like"/>
</dbReference>
<dbReference type="Pfam" id="PF01915">
    <property type="entry name" value="Glyco_hydro_3_C"/>
    <property type="match status" value="1"/>
</dbReference>
<dbReference type="Gene3D" id="2.60.40.10">
    <property type="entry name" value="Immunoglobulins"/>
    <property type="match status" value="1"/>
</dbReference>
<keyword evidence="3" id="KW-0378">Hydrolase</keyword>
<dbReference type="InterPro" id="IPR017853">
    <property type="entry name" value="GH"/>
</dbReference>
<dbReference type="PANTHER" id="PTHR42721">
    <property type="entry name" value="SUGAR HYDROLASE-RELATED"/>
    <property type="match status" value="1"/>
</dbReference>
<accession>A0A399RNA2</accession>
<dbReference type="PANTHER" id="PTHR42721:SF3">
    <property type="entry name" value="BETA-D-XYLOSIDASE 5-RELATED"/>
    <property type="match status" value="1"/>
</dbReference>
<evidence type="ECO:0000313" key="8">
    <source>
        <dbReference type="EMBL" id="RIJ32678.1"/>
    </source>
</evidence>
<dbReference type="OrthoDB" id="9781691at2"/>
<evidence type="ECO:0000256" key="2">
    <source>
        <dbReference type="ARBA" id="ARBA00022729"/>
    </source>
</evidence>
<name>A0A399RNA2_9PROT</name>
<dbReference type="EMBL" id="QWFX01000005">
    <property type="protein sequence ID" value="RIJ32678.1"/>
    <property type="molecule type" value="Genomic_DNA"/>
</dbReference>
<evidence type="ECO:0000256" key="3">
    <source>
        <dbReference type="ARBA" id="ARBA00022801"/>
    </source>
</evidence>
<protein>
    <recommendedName>
        <fullName evidence="6">Beta-D-glucoside glucohydrolase</fullName>
    </recommendedName>
    <alternativeName>
        <fullName evidence="4">Cellobiase</fullName>
    </alternativeName>
    <alternativeName>
        <fullName evidence="5">Gentiobiase</fullName>
    </alternativeName>
</protein>
<evidence type="ECO:0000313" key="9">
    <source>
        <dbReference type="Proteomes" id="UP000266385"/>
    </source>
</evidence>
<dbReference type="GO" id="GO:0031222">
    <property type="term" value="P:arabinan catabolic process"/>
    <property type="evidence" value="ECO:0007669"/>
    <property type="project" value="TreeGrafter"/>
</dbReference>
<dbReference type="SUPFAM" id="SSF52279">
    <property type="entry name" value="Beta-D-glucan exohydrolase, C-terminal domain"/>
    <property type="match status" value="1"/>
</dbReference>
<dbReference type="InterPro" id="IPR002772">
    <property type="entry name" value="Glyco_hydro_3_C"/>
</dbReference>
<keyword evidence="9" id="KW-1185">Reference proteome</keyword>
<dbReference type="Gene3D" id="3.40.50.1700">
    <property type="entry name" value="Glycoside hydrolase family 3 C-terminal domain"/>
    <property type="match status" value="1"/>
</dbReference>
<evidence type="ECO:0000259" key="7">
    <source>
        <dbReference type="SMART" id="SM01217"/>
    </source>
</evidence>
<dbReference type="InterPro" id="IPR001764">
    <property type="entry name" value="Glyco_hydro_3_N"/>
</dbReference>
<dbReference type="Pfam" id="PF00933">
    <property type="entry name" value="Glyco_hydro_3"/>
    <property type="match status" value="1"/>
</dbReference>
<evidence type="ECO:0000256" key="5">
    <source>
        <dbReference type="ARBA" id="ARBA00032194"/>
    </source>
</evidence>
<dbReference type="Gene3D" id="3.20.20.300">
    <property type="entry name" value="Glycoside hydrolase, family 3, N-terminal domain"/>
    <property type="match status" value="1"/>
</dbReference>
<evidence type="ECO:0000256" key="1">
    <source>
        <dbReference type="ARBA" id="ARBA00005336"/>
    </source>
</evidence>
<dbReference type="GO" id="GO:0009044">
    <property type="term" value="F:xylan 1,4-beta-xylosidase activity"/>
    <property type="evidence" value="ECO:0007669"/>
    <property type="project" value="InterPro"/>
</dbReference>
<evidence type="ECO:0000256" key="4">
    <source>
        <dbReference type="ARBA" id="ARBA00031448"/>
    </source>
</evidence>
<organism evidence="8 9">
    <name type="scientific">Henriciella mobilis</name>
    <dbReference type="NCBI Taxonomy" id="2305467"/>
    <lineage>
        <taxon>Bacteria</taxon>
        <taxon>Pseudomonadati</taxon>
        <taxon>Pseudomonadota</taxon>
        <taxon>Alphaproteobacteria</taxon>
        <taxon>Hyphomonadales</taxon>
        <taxon>Hyphomonadaceae</taxon>
        <taxon>Henriciella</taxon>
    </lineage>
</organism>
<dbReference type="AlphaFoldDB" id="A0A399RNA2"/>
<dbReference type="InterPro" id="IPR044993">
    <property type="entry name" value="BXL"/>
</dbReference>
<dbReference type="InterPro" id="IPR036962">
    <property type="entry name" value="Glyco_hydro_3_N_sf"/>
</dbReference>
<dbReference type="SUPFAM" id="SSF51445">
    <property type="entry name" value="(Trans)glycosidases"/>
    <property type="match status" value="1"/>
</dbReference>
<dbReference type="RefSeq" id="WP_119374759.1">
    <property type="nucleotide sequence ID" value="NZ_QWFX01000005.1"/>
</dbReference>
<dbReference type="GO" id="GO:0045493">
    <property type="term" value="P:xylan catabolic process"/>
    <property type="evidence" value="ECO:0007669"/>
    <property type="project" value="InterPro"/>
</dbReference>
<gene>
    <name evidence="8" type="ORF">D1223_02165</name>
</gene>
<dbReference type="GO" id="GO:0046556">
    <property type="term" value="F:alpha-L-arabinofuranosidase activity"/>
    <property type="evidence" value="ECO:0007669"/>
    <property type="project" value="TreeGrafter"/>
</dbReference>
<comment type="similarity">
    <text evidence="1">Belongs to the glycosyl hydrolase 3 family.</text>
</comment>
<dbReference type="PROSITE" id="PS51257">
    <property type="entry name" value="PROKAR_LIPOPROTEIN"/>
    <property type="match status" value="1"/>
</dbReference>
<dbReference type="SMART" id="SM01217">
    <property type="entry name" value="Fn3_like"/>
    <property type="match status" value="1"/>
</dbReference>
<dbReference type="GO" id="GO:0008422">
    <property type="term" value="F:beta-glucosidase activity"/>
    <property type="evidence" value="ECO:0007669"/>
    <property type="project" value="UniProtKB-ARBA"/>
</dbReference>